<comment type="function">
    <text evidence="1 7">RNaseP catalyzes the removal of the 5'-leader sequence from pre-tRNA to produce the mature 5'-terminus. It can also cleave other RNA substrates such as 4.5S RNA. The protein component plays an auxiliary but essential role in vivo by binding to the 5'-leader sequence and broadening the substrate specificity of the ribozyme.</text>
</comment>
<dbReference type="OrthoDB" id="196964at2"/>
<evidence type="ECO:0000313" key="10">
    <source>
        <dbReference type="Proteomes" id="UP000295371"/>
    </source>
</evidence>
<dbReference type="InterPro" id="IPR000100">
    <property type="entry name" value="RNase_P"/>
</dbReference>
<accession>A0A4R7J1Q6</accession>
<dbReference type="SUPFAM" id="SSF54211">
    <property type="entry name" value="Ribosomal protein S5 domain 2-like"/>
    <property type="match status" value="1"/>
</dbReference>
<evidence type="ECO:0000256" key="4">
    <source>
        <dbReference type="ARBA" id="ARBA00022759"/>
    </source>
</evidence>
<keyword evidence="4 7" id="KW-0255">Endonuclease</keyword>
<keyword evidence="5 7" id="KW-0378">Hydrolase</keyword>
<dbReference type="PANTHER" id="PTHR33992">
    <property type="entry name" value="RIBONUCLEASE P PROTEIN COMPONENT"/>
    <property type="match status" value="1"/>
</dbReference>
<dbReference type="EC" id="3.1.26.5" evidence="7 8"/>
<keyword evidence="6 7" id="KW-0694">RNA-binding</keyword>
<dbReference type="EMBL" id="SOAW01000002">
    <property type="protein sequence ID" value="TDT31004.1"/>
    <property type="molecule type" value="Genomic_DNA"/>
</dbReference>
<comment type="similarity">
    <text evidence="7">Belongs to the RnpA family.</text>
</comment>
<sequence>MLPAATRMRSSEEFRATVRQGVRAGRPTLVVHGRCGTGSTRVGFVVSKAVGNAVVRNRVKRRLRHLAAEELPTLPGAGCQFVIRALPPAATSPELADDFRSAWLSCLGKLGAR</sequence>
<protein>
    <recommendedName>
        <fullName evidence="7 8">Ribonuclease P protein component</fullName>
        <shortName evidence="7">RNase P protein</shortName>
        <shortName evidence="7">RNaseP protein</shortName>
        <ecNumber evidence="7 8">3.1.26.5</ecNumber>
    </recommendedName>
    <alternativeName>
        <fullName evidence="7">Protein C5</fullName>
    </alternativeName>
</protein>
<dbReference type="PANTHER" id="PTHR33992:SF1">
    <property type="entry name" value="RIBONUCLEASE P PROTEIN COMPONENT"/>
    <property type="match status" value="1"/>
</dbReference>
<keyword evidence="10" id="KW-1185">Reference proteome</keyword>
<dbReference type="Proteomes" id="UP000295371">
    <property type="component" value="Unassembled WGS sequence"/>
</dbReference>
<evidence type="ECO:0000256" key="8">
    <source>
        <dbReference type="NCBIfam" id="TIGR00188"/>
    </source>
</evidence>
<evidence type="ECO:0000256" key="7">
    <source>
        <dbReference type="HAMAP-Rule" id="MF_00227"/>
    </source>
</evidence>
<dbReference type="RefSeq" id="WP_133755330.1">
    <property type="nucleotide sequence ID" value="NZ_SOAW01000002.1"/>
</dbReference>
<dbReference type="PROSITE" id="PS00648">
    <property type="entry name" value="RIBONUCLEASE_P"/>
    <property type="match status" value="1"/>
</dbReference>
<evidence type="ECO:0000256" key="5">
    <source>
        <dbReference type="ARBA" id="ARBA00022801"/>
    </source>
</evidence>
<dbReference type="GO" id="GO:0004526">
    <property type="term" value="F:ribonuclease P activity"/>
    <property type="evidence" value="ECO:0007669"/>
    <property type="project" value="UniProtKB-UniRule"/>
</dbReference>
<dbReference type="HAMAP" id="MF_00227">
    <property type="entry name" value="RNase_P"/>
    <property type="match status" value="1"/>
</dbReference>
<evidence type="ECO:0000313" key="9">
    <source>
        <dbReference type="EMBL" id="TDT31004.1"/>
    </source>
</evidence>
<dbReference type="Gene3D" id="3.30.230.10">
    <property type="match status" value="1"/>
</dbReference>
<dbReference type="GO" id="GO:0042781">
    <property type="term" value="F:3'-tRNA processing endoribonuclease activity"/>
    <property type="evidence" value="ECO:0007669"/>
    <property type="project" value="TreeGrafter"/>
</dbReference>
<dbReference type="GO" id="GO:0000049">
    <property type="term" value="F:tRNA binding"/>
    <property type="evidence" value="ECO:0007669"/>
    <property type="project" value="UniProtKB-UniRule"/>
</dbReference>
<gene>
    <name evidence="7" type="primary">rnpA</name>
    <name evidence="9" type="ORF">CLV29_2413</name>
</gene>
<dbReference type="GO" id="GO:0030677">
    <property type="term" value="C:ribonuclease P complex"/>
    <property type="evidence" value="ECO:0007669"/>
    <property type="project" value="TreeGrafter"/>
</dbReference>
<comment type="subunit">
    <text evidence="7">Consists of a catalytic RNA component (M1 or rnpB) and a protein subunit.</text>
</comment>
<name>A0A4R7J1Q6_9ACTN</name>
<dbReference type="NCBIfam" id="TIGR00188">
    <property type="entry name" value="rnpA"/>
    <property type="match status" value="1"/>
</dbReference>
<evidence type="ECO:0000256" key="1">
    <source>
        <dbReference type="ARBA" id="ARBA00002663"/>
    </source>
</evidence>
<dbReference type="AlphaFoldDB" id="A0A4R7J1Q6"/>
<keyword evidence="3 7" id="KW-0540">Nuclease</keyword>
<comment type="caution">
    <text evidence="9">The sequence shown here is derived from an EMBL/GenBank/DDBJ whole genome shotgun (WGS) entry which is preliminary data.</text>
</comment>
<reference evidence="9 10" key="1">
    <citation type="submission" date="2019-03" db="EMBL/GenBank/DDBJ databases">
        <title>Genomic Encyclopedia of Archaeal and Bacterial Type Strains, Phase II (KMG-II): from individual species to whole genera.</title>
        <authorList>
            <person name="Goeker M."/>
        </authorList>
    </citation>
    <scope>NUCLEOTIDE SEQUENCE [LARGE SCALE GENOMIC DNA]</scope>
    <source>
        <strain evidence="9 10">DSM 24323</strain>
    </source>
</reference>
<proteinExistence type="inferred from homology"/>
<dbReference type="InterPro" id="IPR020568">
    <property type="entry name" value="Ribosomal_Su5_D2-typ_SF"/>
</dbReference>
<organism evidence="9 10">
    <name type="scientific">Naumannella halotolerans</name>
    <dbReference type="NCBI Taxonomy" id="993414"/>
    <lineage>
        <taxon>Bacteria</taxon>
        <taxon>Bacillati</taxon>
        <taxon>Actinomycetota</taxon>
        <taxon>Actinomycetes</taxon>
        <taxon>Propionibacteriales</taxon>
        <taxon>Propionibacteriaceae</taxon>
        <taxon>Naumannella</taxon>
    </lineage>
</organism>
<evidence type="ECO:0000256" key="6">
    <source>
        <dbReference type="ARBA" id="ARBA00022884"/>
    </source>
</evidence>
<keyword evidence="2 7" id="KW-0819">tRNA processing</keyword>
<comment type="catalytic activity">
    <reaction evidence="7">
        <text>Endonucleolytic cleavage of RNA, removing 5'-extranucleotides from tRNA precursor.</text>
        <dbReference type="EC" id="3.1.26.5"/>
    </reaction>
</comment>
<evidence type="ECO:0000256" key="3">
    <source>
        <dbReference type="ARBA" id="ARBA00022722"/>
    </source>
</evidence>
<dbReference type="InterPro" id="IPR020539">
    <property type="entry name" value="RNase_P_CS"/>
</dbReference>
<dbReference type="InterPro" id="IPR014721">
    <property type="entry name" value="Ribsml_uS5_D2-typ_fold_subgr"/>
</dbReference>
<dbReference type="Pfam" id="PF00825">
    <property type="entry name" value="Ribonuclease_P"/>
    <property type="match status" value="1"/>
</dbReference>
<dbReference type="GO" id="GO:0001682">
    <property type="term" value="P:tRNA 5'-leader removal"/>
    <property type="evidence" value="ECO:0007669"/>
    <property type="project" value="UniProtKB-UniRule"/>
</dbReference>
<evidence type="ECO:0000256" key="2">
    <source>
        <dbReference type="ARBA" id="ARBA00022694"/>
    </source>
</evidence>